<reference evidence="13" key="2">
    <citation type="submission" date="2020-04" db="EMBL/GenBank/DDBJ databases">
        <authorList>
            <consortium name="NCBI Genome Project"/>
        </authorList>
    </citation>
    <scope>NUCLEOTIDE SEQUENCE</scope>
    <source>
        <strain evidence="13">CBS 781.70</strain>
    </source>
</reference>
<dbReference type="InterPro" id="IPR029063">
    <property type="entry name" value="SAM-dependent_MTases_sf"/>
</dbReference>
<feature type="region of interest" description="Disordered" evidence="10">
    <location>
        <begin position="1"/>
        <end position="154"/>
    </location>
</feature>
<dbReference type="FunFam" id="1.10.10.2150:FF:000001">
    <property type="entry name" value="Ribosomal RNA-processing protein 8"/>
    <property type="match status" value="1"/>
</dbReference>
<evidence type="ECO:0000256" key="9">
    <source>
        <dbReference type="RuleBase" id="RU365074"/>
    </source>
</evidence>
<evidence type="ECO:0000256" key="5">
    <source>
        <dbReference type="ARBA" id="ARBA00022679"/>
    </source>
</evidence>
<dbReference type="GO" id="GO:0005730">
    <property type="term" value="C:nucleolus"/>
    <property type="evidence" value="ECO:0007669"/>
    <property type="project" value="UniProtKB-SubCell"/>
</dbReference>
<evidence type="ECO:0000256" key="10">
    <source>
        <dbReference type="SAM" id="MobiDB-lite"/>
    </source>
</evidence>
<gene>
    <name evidence="11 13" type="ORF">P152DRAFT_458907</name>
</gene>
<feature type="compositionally biased region" description="Polar residues" evidence="10">
    <location>
        <begin position="114"/>
        <end position="124"/>
    </location>
</feature>
<evidence type="ECO:0000313" key="13">
    <source>
        <dbReference type="RefSeq" id="XP_033533586.1"/>
    </source>
</evidence>
<evidence type="ECO:0000313" key="11">
    <source>
        <dbReference type="EMBL" id="KAF1811955.1"/>
    </source>
</evidence>
<dbReference type="GO" id="GO:0016433">
    <property type="term" value="F:rRNA (adenine) methyltransferase activity"/>
    <property type="evidence" value="ECO:0007669"/>
    <property type="project" value="UniProtKB-ARBA"/>
</dbReference>
<evidence type="ECO:0000313" key="12">
    <source>
        <dbReference type="Proteomes" id="UP000504638"/>
    </source>
</evidence>
<dbReference type="EMBL" id="ML975159">
    <property type="protein sequence ID" value="KAF1811955.1"/>
    <property type="molecule type" value="Genomic_DNA"/>
</dbReference>
<dbReference type="PANTHER" id="PTHR12787:SF0">
    <property type="entry name" value="RIBOSOMAL RNA-PROCESSING PROTEIN 8"/>
    <property type="match status" value="1"/>
</dbReference>
<dbReference type="Gene3D" id="1.10.10.2150">
    <property type="entry name" value="Ribosomal RNA-processing protein 8, N-terminal domain"/>
    <property type="match status" value="1"/>
</dbReference>
<dbReference type="RefSeq" id="XP_033533586.1">
    <property type="nucleotide sequence ID" value="XM_033679572.1"/>
</dbReference>
<feature type="compositionally biased region" description="Basic and acidic residues" evidence="10">
    <location>
        <begin position="78"/>
        <end position="87"/>
    </location>
</feature>
<evidence type="ECO:0000256" key="2">
    <source>
        <dbReference type="ARBA" id="ARBA00006301"/>
    </source>
</evidence>
<dbReference type="SUPFAM" id="SSF53335">
    <property type="entry name" value="S-adenosyl-L-methionine-dependent methyltransferases"/>
    <property type="match status" value="1"/>
</dbReference>
<feature type="compositionally biased region" description="Polar residues" evidence="10">
    <location>
        <begin position="96"/>
        <end position="106"/>
    </location>
</feature>
<dbReference type="Pfam" id="PF05148">
    <property type="entry name" value="Methyltransf_8"/>
    <property type="match status" value="1"/>
</dbReference>
<comment type="function">
    <text evidence="9">S-adenosyl-L-methionine-dependent methyltransferase that specifically methylates the N(1) position of adenine in helix 25.1 in 25S rRNA. Required both for ribosomal 40S and 60S subunits biogenesis. Required for efficient pre-rRNA cleavage at site A2.</text>
</comment>
<feature type="compositionally biased region" description="Basic residues" evidence="10">
    <location>
        <begin position="27"/>
        <end position="36"/>
    </location>
</feature>
<dbReference type="GO" id="GO:0042273">
    <property type="term" value="P:ribosomal large subunit biogenesis"/>
    <property type="evidence" value="ECO:0007669"/>
    <property type="project" value="TreeGrafter"/>
</dbReference>
<feature type="region of interest" description="Disordered" evidence="10">
    <location>
        <begin position="347"/>
        <end position="372"/>
    </location>
</feature>
<keyword evidence="5 9" id="KW-0808">Transferase</keyword>
<reference evidence="13" key="3">
    <citation type="submission" date="2025-04" db="UniProtKB">
        <authorList>
            <consortium name="RefSeq"/>
        </authorList>
    </citation>
    <scope>IDENTIFICATION</scope>
    <source>
        <strain evidence="13">CBS 781.70</strain>
    </source>
</reference>
<evidence type="ECO:0000256" key="6">
    <source>
        <dbReference type="ARBA" id="ARBA00022691"/>
    </source>
</evidence>
<protein>
    <recommendedName>
        <fullName evidence="8 9">Ribosomal RNA-processing protein 8</fullName>
        <ecNumber evidence="9">2.1.1.-</ecNumber>
    </recommendedName>
</protein>
<evidence type="ECO:0000256" key="7">
    <source>
        <dbReference type="ARBA" id="ARBA00023242"/>
    </source>
</evidence>
<proteinExistence type="inferred from homology"/>
<dbReference type="Proteomes" id="UP000504638">
    <property type="component" value="Unplaced"/>
</dbReference>
<keyword evidence="6 9" id="KW-0949">S-adenosyl-L-methionine</keyword>
<evidence type="ECO:0000256" key="4">
    <source>
        <dbReference type="ARBA" id="ARBA00022603"/>
    </source>
</evidence>
<keyword evidence="3 9" id="KW-0698">rRNA processing</keyword>
<evidence type="ECO:0000256" key="3">
    <source>
        <dbReference type="ARBA" id="ARBA00022552"/>
    </source>
</evidence>
<dbReference type="Gene3D" id="3.40.50.150">
    <property type="entry name" value="Vaccinia Virus protein VP39"/>
    <property type="match status" value="1"/>
</dbReference>
<accession>A0A6G1G1G9</accession>
<organism evidence="11">
    <name type="scientific">Eremomyces bilateralis CBS 781.70</name>
    <dbReference type="NCBI Taxonomy" id="1392243"/>
    <lineage>
        <taxon>Eukaryota</taxon>
        <taxon>Fungi</taxon>
        <taxon>Dikarya</taxon>
        <taxon>Ascomycota</taxon>
        <taxon>Pezizomycotina</taxon>
        <taxon>Dothideomycetes</taxon>
        <taxon>Dothideomycetes incertae sedis</taxon>
        <taxon>Eremomycetales</taxon>
        <taxon>Eremomycetaceae</taxon>
        <taxon>Eremomyces</taxon>
    </lineage>
</organism>
<keyword evidence="12" id="KW-1185">Reference proteome</keyword>
<keyword evidence="4 9" id="KW-0489">Methyltransferase</keyword>
<evidence type="ECO:0000256" key="1">
    <source>
        <dbReference type="ARBA" id="ARBA00004604"/>
    </source>
</evidence>
<dbReference type="InterPro" id="IPR007823">
    <property type="entry name" value="RRP8"/>
</dbReference>
<dbReference type="OrthoDB" id="10258825at2759"/>
<name>A0A6G1G1G9_9PEZI</name>
<dbReference type="GeneID" id="54420142"/>
<dbReference type="PANTHER" id="PTHR12787">
    <property type="entry name" value="RIBOSOMAL RNA-PROCESSING PROTEIN 8"/>
    <property type="match status" value="1"/>
</dbReference>
<dbReference type="AlphaFoldDB" id="A0A6G1G1G9"/>
<keyword evidence="7 9" id="KW-0539">Nucleus</keyword>
<dbReference type="CDD" id="cd02440">
    <property type="entry name" value="AdoMet_MTases"/>
    <property type="match status" value="1"/>
</dbReference>
<evidence type="ECO:0000256" key="8">
    <source>
        <dbReference type="ARBA" id="ARBA00076672"/>
    </source>
</evidence>
<comment type="similarity">
    <text evidence="2 9">Belongs to the methyltransferase superfamily. RRP8 family.</text>
</comment>
<reference evidence="11 13" key="1">
    <citation type="submission" date="2020-01" db="EMBL/GenBank/DDBJ databases">
        <authorList>
            <consortium name="DOE Joint Genome Institute"/>
            <person name="Haridas S."/>
            <person name="Albert R."/>
            <person name="Binder M."/>
            <person name="Bloem J."/>
            <person name="Labutti K."/>
            <person name="Salamov A."/>
            <person name="Andreopoulos B."/>
            <person name="Baker S.E."/>
            <person name="Barry K."/>
            <person name="Bills G."/>
            <person name="Bluhm B.H."/>
            <person name="Cannon C."/>
            <person name="Castanera R."/>
            <person name="Culley D.E."/>
            <person name="Daum C."/>
            <person name="Ezra D."/>
            <person name="Gonzalez J.B."/>
            <person name="Henrissat B."/>
            <person name="Kuo A."/>
            <person name="Liang C."/>
            <person name="Lipzen A."/>
            <person name="Lutzoni F."/>
            <person name="Magnuson J."/>
            <person name="Mondo S."/>
            <person name="Nolan M."/>
            <person name="Ohm R."/>
            <person name="Pangilinan J."/>
            <person name="Park H.-J."/>
            <person name="Ramirez L."/>
            <person name="Alfaro M."/>
            <person name="Sun H."/>
            <person name="Tritt A."/>
            <person name="Yoshinaga Y."/>
            <person name="Zwiers L.-H."/>
            <person name="Turgeon B.G."/>
            <person name="Goodwin S.B."/>
            <person name="Spatafora J.W."/>
            <person name="Crous P.W."/>
            <person name="Grigoriev I.V."/>
        </authorList>
    </citation>
    <scope>NUCLEOTIDE SEQUENCE</scope>
    <source>
        <strain evidence="11 13">CBS 781.70</strain>
    </source>
</reference>
<dbReference type="EC" id="2.1.1.-" evidence="9"/>
<dbReference type="InterPro" id="IPR042036">
    <property type="entry name" value="RRP8_N"/>
</dbReference>
<feature type="compositionally biased region" description="Low complexity" evidence="10">
    <location>
        <begin position="125"/>
        <end position="139"/>
    </location>
</feature>
<comment type="subcellular location">
    <subcellularLocation>
        <location evidence="1 9">Nucleus</location>
        <location evidence="1 9">Nucleolus</location>
    </subcellularLocation>
</comment>
<sequence>MSNALFSVPGWNLSTSLKTEIPDPRTAKGKKSKKGSKGGAAEGPPQPAKPPKLTSSNNVPVGQSKKRKQDGEAADVEEPQKRARTDPSEGDVIDETGTTPKGQKTSSKAKKNLQNKPQHDQSNQAAAKPKAPTTKPANTKAKEPASKLTPLQSKMRAKLTSARFRHLNEALYTTPSSDSFSLFGKSPEMFADYHAGFAQQVGSWPENPVDGYVRDITARGSVTEVKKGDHGDESAPSVLPLPRDRRTGRCRIVDLGAGTAPLARALRPKMKKLGLKVSSYDLGSDSDMVTKADISNLPLREGEVDVAIFCLALMGTNWLDFIEEAYRVLRWKGELWVAEVKSRFSRPGKGGAGHTKTTKIGTRKKGVKEEEDELPQGSFIVDEVDGDGDPIEKTDVQAFIDALGRRGFVLKQDKGADLSNRMFVKMWFVKAAPAQVGKNVREVEKTQMEQPERFARGQKRPQGKFIDKPIAAEDEAKILKPCVYKLR</sequence>